<feature type="domain" description="Lipid-binding serum glycoprotein C-terminal" evidence="1">
    <location>
        <begin position="131"/>
        <end position="332"/>
    </location>
</feature>
<dbReference type="Pfam" id="PF02886">
    <property type="entry name" value="LBP_BPI_CETP_C"/>
    <property type="match status" value="1"/>
</dbReference>
<accession>A0A3P7KRV6</accession>
<dbReference type="AlphaFoldDB" id="A0A3P7KRV6"/>
<dbReference type="OrthoDB" id="5857016at2759"/>
<proteinExistence type="predicted"/>
<dbReference type="EMBL" id="UYYB01014245">
    <property type="protein sequence ID" value="VDM69972.1"/>
    <property type="molecule type" value="Genomic_DNA"/>
</dbReference>
<feature type="non-terminal residue" evidence="2">
    <location>
        <position position="1"/>
    </location>
</feature>
<dbReference type="InterPro" id="IPR032942">
    <property type="entry name" value="BPI/LBP/Plunc"/>
</dbReference>
<dbReference type="Proteomes" id="UP000270094">
    <property type="component" value="Unassembled WGS sequence"/>
</dbReference>
<dbReference type="InterPro" id="IPR001124">
    <property type="entry name" value="Lipid-bd_serum_glycop_C"/>
</dbReference>
<organism evidence="2 3">
    <name type="scientific">Strongylus vulgaris</name>
    <name type="common">Blood worm</name>
    <dbReference type="NCBI Taxonomy" id="40348"/>
    <lineage>
        <taxon>Eukaryota</taxon>
        <taxon>Metazoa</taxon>
        <taxon>Ecdysozoa</taxon>
        <taxon>Nematoda</taxon>
        <taxon>Chromadorea</taxon>
        <taxon>Rhabditida</taxon>
        <taxon>Rhabditina</taxon>
        <taxon>Rhabditomorpha</taxon>
        <taxon>Strongyloidea</taxon>
        <taxon>Strongylidae</taxon>
        <taxon>Strongylus</taxon>
    </lineage>
</organism>
<dbReference type="Gene3D" id="3.15.10.10">
    <property type="entry name" value="Bactericidal permeability-increasing protein, domain 1"/>
    <property type="match status" value="1"/>
</dbReference>
<name>A0A3P7KRV6_STRVU</name>
<reference evidence="2 3" key="1">
    <citation type="submission" date="2018-11" db="EMBL/GenBank/DDBJ databases">
        <authorList>
            <consortium name="Pathogen Informatics"/>
        </authorList>
    </citation>
    <scope>NUCLEOTIDE SEQUENCE [LARGE SCALE GENOMIC DNA]</scope>
</reference>
<evidence type="ECO:0000313" key="3">
    <source>
        <dbReference type="Proteomes" id="UP000270094"/>
    </source>
</evidence>
<evidence type="ECO:0000259" key="1">
    <source>
        <dbReference type="SMART" id="SM00329"/>
    </source>
</evidence>
<dbReference type="SUPFAM" id="SSF55394">
    <property type="entry name" value="Bactericidal permeability-increasing protein, BPI"/>
    <property type="match status" value="1"/>
</dbReference>
<dbReference type="InterPro" id="IPR017943">
    <property type="entry name" value="Bactericidal_perm-incr_a/b_dom"/>
</dbReference>
<dbReference type="GO" id="GO:0008289">
    <property type="term" value="F:lipid binding"/>
    <property type="evidence" value="ECO:0007669"/>
    <property type="project" value="InterPro"/>
</dbReference>
<dbReference type="PANTHER" id="PTHR10504:SF145">
    <property type="entry name" value="PROTEIN CBG15266"/>
    <property type="match status" value="1"/>
</dbReference>
<dbReference type="GO" id="GO:0005615">
    <property type="term" value="C:extracellular space"/>
    <property type="evidence" value="ECO:0007669"/>
    <property type="project" value="TreeGrafter"/>
</dbReference>
<evidence type="ECO:0000313" key="2">
    <source>
        <dbReference type="EMBL" id="VDM69972.1"/>
    </source>
</evidence>
<sequence>KSAQHPFLSPFPPPSFCSFSICVRCFATTAPLKGKSVVFKACEAAQSILLTNFNNFLLSLPLHLPIGQDFFIDYAVEQNPNFTSSYVEAEAAAEILYDDHSCHPEKMEEWTGSHCSYFLLLKKLPWQFEVELIPKMTVVWMSESVPNCLLKSAHEGKLVRFTVTKDMPSIGSYLKTSCSLLSICIGRFFKKLRTDYPDQYIDLHFHTYEAPFVSMENDEITINSTFAIDFHINPMKDHPKSLARLVLSSSSSVIPEIVDNRFTGNLTGTHDEIREDFSDIGEIPQTFMNLFEKVFTMTSRVMVESVLHKGVPIPIFDNVTISGENGSDVSGCGWYFS</sequence>
<protein>
    <recommendedName>
        <fullName evidence="1">Lipid-binding serum glycoprotein C-terminal domain-containing protein</fullName>
    </recommendedName>
</protein>
<gene>
    <name evidence="2" type="ORF">SVUK_LOCUS4970</name>
</gene>
<dbReference type="SMART" id="SM00329">
    <property type="entry name" value="BPI2"/>
    <property type="match status" value="1"/>
</dbReference>
<keyword evidence="3" id="KW-1185">Reference proteome</keyword>
<dbReference type="PANTHER" id="PTHR10504">
    <property type="entry name" value="BACTERICIDAL PERMEABILITY-INCREASING BPI PROTEIN-RELATED"/>
    <property type="match status" value="1"/>
</dbReference>
<dbReference type="Gene3D" id="3.15.20.10">
    <property type="entry name" value="Bactericidal permeability-increasing protein, domain 2"/>
    <property type="match status" value="1"/>
</dbReference>